<proteinExistence type="predicted"/>
<dbReference type="EMBL" id="BARS01034463">
    <property type="protein sequence ID" value="GAG22520.1"/>
    <property type="molecule type" value="Genomic_DNA"/>
</dbReference>
<accession>X0VW67</accession>
<comment type="caution">
    <text evidence="1">The sequence shown here is derived from an EMBL/GenBank/DDBJ whole genome shotgun (WGS) entry which is preliminary data.</text>
</comment>
<gene>
    <name evidence="1" type="ORF">S01H1_53233</name>
</gene>
<protein>
    <submittedName>
        <fullName evidence="1">Uncharacterized protein</fullName>
    </submittedName>
</protein>
<organism evidence="1">
    <name type="scientific">marine sediment metagenome</name>
    <dbReference type="NCBI Taxonomy" id="412755"/>
    <lineage>
        <taxon>unclassified sequences</taxon>
        <taxon>metagenomes</taxon>
        <taxon>ecological metagenomes</taxon>
    </lineage>
</organism>
<name>X0VW67_9ZZZZ</name>
<evidence type="ECO:0000313" key="1">
    <source>
        <dbReference type="EMBL" id="GAG22520.1"/>
    </source>
</evidence>
<sequence length="48" mass="5681">MPHYENQLVRQLPYGLADLFFEQAAAKTELERILQATFRQWGYGRIIP</sequence>
<feature type="non-terminal residue" evidence="1">
    <location>
        <position position="48"/>
    </location>
</feature>
<dbReference type="AlphaFoldDB" id="X0VW67"/>
<reference evidence="1" key="1">
    <citation type="journal article" date="2014" name="Front. Microbiol.">
        <title>High frequency of phylogenetically diverse reductive dehalogenase-homologous genes in deep subseafloor sedimentary metagenomes.</title>
        <authorList>
            <person name="Kawai M."/>
            <person name="Futagami T."/>
            <person name="Toyoda A."/>
            <person name="Takaki Y."/>
            <person name="Nishi S."/>
            <person name="Hori S."/>
            <person name="Arai W."/>
            <person name="Tsubouchi T."/>
            <person name="Morono Y."/>
            <person name="Uchiyama I."/>
            <person name="Ito T."/>
            <person name="Fujiyama A."/>
            <person name="Inagaki F."/>
            <person name="Takami H."/>
        </authorList>
    </citation>
    <scope>NUCLEOTIDE SEQUENCE</scope>
    <source>
        <strain evidence="1">Expedition CK06-06</strain>
    </source>
</reference>